<name>A0A4C1YKP2_EUMVA</name>
<accession>A0A4C1YKP2</accession>
<dbReference type="EMBL" id="BGZK01001248">
    <property type="protein sequence ID" value="GBP75432.1"/>
    <property type="molecule type" value="Genomic_DNA"/>
</dbReference>
<dbReference type="Proteomes" id="UP000299102">
    <property type="component" value="Unassembled WGS sequence"/>
</dbReference>
<reference evidence="1 2" key="1">
    <citation type="journal article" date="2019" name="Commun. Biol.">
        <title>The bagworm genome reveals a unique fibroin gene that provides high tensile strength.</title>
        <authorList>
            <person name="Kono N."/>
            <person name="Nakamura H."/>
            <person name="Ohtoshi R."/>
            <person name="Tomita M."/>
            <person name="Numata K."/>
            <person name="Arakawa K."/>
        </authorList>
    </citation>
    <scope>NUCLEOTIDE SEQUENCE [LARGE SCALE GENOMIC DNA]</scope>
</reference>
<proteinExistence type="predicted"/>
<sequence>MDFEVRLEGPSEYLKPILTRTYDKRRAKCSALKKSAALEAAIRPCASHSRSCARAGLSSGTIVAAVFGVVAKGDRRARRVSEHRSIARTVRPILNVQYLTSSAIEVDSLVFIRVTAPLLSCPVSTASPLRRILTRTFYMGSGRSDLKPSAPARCGLLTC</sequence>
<dbReference type="AlphaFoldDB" id="A0A4C1YKP2"/>
<organism evidence="1 2">
    <name type="scientific">Eumeta variegata</name>
    <name type="common">Bagworm moth</name>
    <name type="synonym">Eumeta japonica</name>
    <dbReference type="NCBI Taxonomy" id="151549"/>
    <lineage>
        <taxon>Eukaryota</taxon>
        <taxon>Metazoa</taxon>
        <taxon>Ecdysozoa</taxon>
        <taxon>Arthropoda</taxon>
        <taxon>Hexapoda</taxon>
        <taxon>Insecta</taxon>
        <taxon>Pterygota</taxon>
        <taxon>Neoptera</taxon>
        <taxon>Endopterygota</taxon>
        <taxon>Lepidoptera</taxon>
        <taxon>Glossata</taxon>
        <taxon>Ditrysia</taxon>
        <taxon>Tineoidea</taxon>
        <taxon>Psychidae</taxon>
        <taxon>Oiketicinae</taxon>
        <taxon>Eumeta</taxon>
    </lineage>
</organism>
<keyword evidence="2" id="KW-1185">Reference proteome</keyword>
<evidence type="ECO:0000313" key="1">
    <source>
        <dbReference type="EMBL" id="GBP75432.1"/>
    </source>
</evidence>
<gene>
    <name evidence="1" type="ORF">EVAR_54525_1</name>
</gene>
<protein>
    <submittedName>
        <fullName evidence="1">Uncharacterized protein</fullName>
    </submittedName>
</protein>
<evidence type="ECO:0000313" key="2">
    <source>
        <dbReference type="Proteomes" id="UP000299102"/>
    </source>
</evidence>
<comment type="caution">
    <text evidence="1">The sequence shown here is derived from an EMBL/GenBank/DDBJ whole genome shotgun (WGS) entry which is preliminary data.</text>
</comment>